<dbReference type="InterPro" id="IPR002477">
    <property type="entry name" value="Peptidoglycan-bd-like"/>
</dbReference>
<evidence type="ECO:0000313" key="3">
    <source>
        <dbReference type="EMBL" id="PWI32001.1"/>
    </source>
</evidence>
<dbReference type="Gene3D" id="3.40.50.300">
    <property type="entry name" value="P-loop containing nucleotide triphosphate hydrolases"/>
    <property type="match status" value="1"/>
</dbReference>
<dbReference type="InterPro" id="IPR052026">
    <property type="entry name" value="ExeA_AAA_ATPase_DNA-bind"/>
</dbReference>
<dbReference type="SMART" id="SM00382">
    <property type="entry name" value="AAA"/>
    <property type="match status" value="1"/>
</dbReference>
<dbReference type="GO" id="GO:0015627">
    <property type="term" value="C:type II protein secretion system complex"/>
    <property type="evidence" value="ECO:0007669"/>
    <property type="project" value="InterPro"/>
</dbReference>
<dbReference type="InterPro" id="IPR036365">
    <property type="entry name" value="PGBD-like_sf"/>
</dbReference>
<comment type="caution">
    <text evidence="3">The sequence shown here is derived from an EMBL/GenBank/DDBJ whole genome shotgun (WGS) entry which is preliminary data.</text>
</comment>
<evidence type="ECO:0000259" key="2">
    <source>
        <dbReference type="SMART" id="SM00382"/>
    </source>
</evidence>
<gene>
    <name evidence="3" type="ORF">DI392_17635</name>
</gene>
<proteinExistence type="predicted"/>
<dbReference type="InterPro" id="IPR049945">
    <property type="entry name" value="AAA_22"/>
</dbReference>
<dbReference type="InterPro" id="IPR003593">
    <property type="entry name" value="AAA+_ATPase"/>
</dbReference>
<evidence type="ECO:0000313" key="4">
    <source>
        <dbReference type="Proteomes" id="UP000245362"/>
    </source>
</evidence>
<dbReference type="Gene3D" id="3.90.70.10">
    <property type="entry name" value="Cysteine proteinases"/>
    <property type="match status" value="1"/>
</dbReference>
<dbReference type="EMBL" id="QFWT01000012">
    <property type="protein sequence ID" value="PWI32001.1"/>
    <property type="molecule type" value="Genomic_DNA"/>
</dbReference>
<feature type="domain" description="AAA+ ATPase" evidence="2">
    <location>
        <begin position="42"/>
        <end position="195"/>
    </location>
</feature>
<accession>A0A2U3B5C1</accession>
<reference evidence="3 4" key="1">
    <citation type="submission" date="2018-05" db="EMBL/GenBank/DDBJ databases">
        <title>Vibrio limimaris sp. nov., isolated from marine sediment.</title>
        <authorList>
            <person name="Li C.-M."/>
        </authorList>
    </citation>
    <scope>NUCLEOTIDE SEQUENCE [LARGE SCALE GENOMIC DNA]</scope>
    <source>
        <strain evidence="3 4">E4404</strain>
    </source>
</reference>
<protein>
    <submittedName>
        <fullName evidence="3">General secretion pathway protein GspA</fullName>
    </submittedName>
</protein>
<dbReference type="InterPro" id="IPR036366">
    <property type="entry name" value="PGBDSf"/>
</dbReference>
<dbReference type="GO" id="GO:0016887">
    <property type="term" value="F:ATP hydrolysis activity"/>
    <property type="evidence" value="ECO:0007669"/>
    <property type="project" value="InterPro"/>
</dbReference>
<dbReference type="SUPFAM" id="SSF47090">
    <property type="entry name" value="PGBD-like"/>
    <property type="match status" value="1"/>
</dbReference>
<dbReference type="PANTHER" id="PTHR35894:SF1">
    <property type="entry name" value="PHOSPHORIBULOKINASE _ URIDINE KINASE FAMILY"/>
    <property type="match status" value="1"/>
</dbReference>
<dbReference type="Pfam" id="PF01471">
    <property type="entry name" value="PG_binding_1"/>
    <property type="match status" value="1"/>
</dbReference>
<evidence type="ECO:0000256" key="1">
    <source>
        <dbReference type="SAM" id="MobiDB-lite"/>
    </source>
</evidence>
<dbReference type="Pfam" id="PF16537">
    <property type="entry name" value="T2SSB"/>
    <property type="match status" value="1"/>
</dbReference>
<dbReference type="InterPro" id="IPR027417">
    <property type="entry name" value="P-loop_NTPase"/>
</dbReference>
<dbReference type="AlphaFoldDB" id="A0A2U3B5C1"/>
<dbReference type="OrthoDB" id="9780149at2"/>
<name>A0A2U3B5C1_9VIBR</name>
<dbReference type="Pfam" id="PF21327">
    <property type="entry name" value="GspA_C39-like"/>
    <property type="match status" value="1"/>
</dbReference>
<keyword evidence="4" id="KW-1185">Reference proteome</keyword>
<dbReference type="CDD" id="cd00009">
    <property type="entry name" value="AAA"/>
    <property type="match status" value="1"/>
</dbReference>
<feature type="region of interest" description="Disordered" evidence="1">
    <location>
        <begin position="322"/>
        <end position="344"/>
    </location>
</feature>
<dbReference type="SUPFAM" id="SSF52540">
    <property type="entry name" value="P-loop containing nucleoside triphosphate hydrolases"/>
    <property type="match status" value="1"/>
</dbReference>
<organism evidence="3 4">
    <name type="scientific">Vibrio albus</name>
    <dbReference type="NCBI Taxonomy" id="2200953"/>
    <lineage>
        <taxon>Bacteria</taxon>
        <taxon>Pseudomonadati</taxon>
        <taxon>Pseudomonadota</taxon>
        <taxon>Gammaproteobacteria</taxon>
        <taxon>Vibrionales</taxon>
        <taxon>Vibrionaceae</taxon>
        <taxon>Vibrio</taxon>
    </lineage>
</organism>
<dbReference type="Gene3D" id="1.10.101.10">
    <property type="entry name" value="PGBD-like superfamily/PGBD"/>
    <property type="match status" value="1"/>
</dbReference>
<dbReference type="InterPro" id="IPR048809">
    <property type="entry name" value="GspA_C39-like"/>
</dbReference>
<dbReference type="Proteomes" id="UP000245362">
    <property type="component" value="Unassembled WGS sequence"/>
</dbReference>
<dbReference type="InterPro" id="IPR032389">
    <property type="entry name" value="GspB_C"/>
</dbReference>
<dbReference type="PANTHER" id="PTHR35894">
    <property type="entry name" value="GENERAL SECRETION PATHWAY PROTEIN A-RELATED"/>
    <property type="match status" value="1"/>
</dbReference>
<dbReference type="Pfam" id="PF13401">
    <property type="entry name" value="AAA_22"/>
    <property type="match status" value="1"/>
</dbReference>
<sequence>MYKDYFGFVEKPFSIVPSARYLFLSARHREAMAHLQAGLGDGGGFAMLTGEVGTGKTTVSKAMLASLDGSVRAGLILNPTFSDTDLLEAICDEFAVDYPPQATLKQLTQAIHQYLLHNHSCGIQTLLLIDEAQHLSAQVLEQLRLLTNFETDTQKLLKVLLVGQPELQQKLQTVELRQLAQRITGRYHLLPLSPEEVTDYIGFRLRTSGCDKSLFTSRAIKIIARQSQGVPRLINLVCDKALQYACYASESRVSPALAEKACQDVLSFQAPAAGSRQPENNRSRWPVMSALTAAIILAGGGYYFTQQSYRTEPVQPPLMVQTEAESAVDPVSPPAEPDSVPEEEPDLVVDVQPVKSEPPAPVLPAEPEEHQEKMTDEPELAQFVRHSVSETDAMLALYQQWGVQASVLDAACSVAGSFPYICERRTGSLTEVKEANRPVILTVDYNGTTAYPVLYAVGREQAELINFSERISVPLSWLEKHWSGEFQLLWRSHIQPVLKSGSRGDVVQMLDDRLADALGSQPLQTRIFNSGLKLRVEAFQRWQRLSVDGIVGRETLRVLYRLTDTDAPQLQDVISEHSDPSGSMMMLTYPESGPLIALSALKVPDKQVIDVQPVQTTVSQLVSGKKPVPEWQLDELDLSELSPELAQRVENALQPESTGQREDEPVRPEQKIVKLEERQSDLTGRLPAMDLQTHMYSSSAEGRWVKINGQELHEGDWLDDQVQLLSISPRNIVVRFGGQQIEIPALYEWEG</sequence>